<evidence type="ECO:0000313" key="3">
    <source>
        <dbReference type="EMBL" id="RBP06246.1"/>
    </source>
</evidence>
<feature type="signal peptide" evidence="1">
    <location>
        <begin position="1"/>
        <end position="41"/>
    </location>
</feature>
<evidence type="ECO:0000259" key="2">
    <source>
        <dbReference type="Pfam" id="PF07883"/>
    </source>
</evidence>
<evidence type="ECO:0000313" key="4">
    <source>
        <dbReference type="Proteomes" id="UP000253529"/>
    </source>
</evidence>
<gene>
    <name evidence="3" type="ORF">DFR50_13224</name>
</gene>
<feature type="chain" id="PRO_5017000325" evidence="1">
    <location>
        <begin position="42"/>
        <end position="147"/>
    </location>
</feature>
<dbReference type="InterPro" id="IPR011051">
    <property type="entry name" value="RmlC_Cupin_sf"/>
</dbReference>
<dbReference type="InterPro" id="IPR014710">
    <property type="entry name" value="RmlC-like_jellyroll"/>
</dbReference>
<keyword evidence="1" id="KW-0732">Signal</keyword>
<feature type="domain" description="Cupin type-2" evidence="2">
    <location>
        <begin position="67"/>
        <end position="123"/>
    </location>
</feature>
<dbReference type="Gene3D" id="2.60.120.10">
    <property type="entry name" value="Jelly Rolls"/>
    <property type="match status" value="1"/>
</dbReference>
<dbReference type="PANTHER" id="PTHR38599:SF1">
    <property type="entry name" value="CUPIN DOMAIN PROTEIN (AFU_ORTHOLOGUE AFUA_3G13620)"/>
    <property type="match status" value="1"/>
</dbReference>
<comment type="caution">
    <text evidence="3">The sequence shown here is derived from an EMBL/GenBank/DDBJ whole genome shotgun (WGS) entry which is preliminary data.</text>
</comment>
<keyword evidence="4" id="KW-1185">Reference proteome</keyword>
<accession>A0A366EWF3</accession>
<dbReference type="SUPFAM" id="SSF51182">
    <property type="entry name" value="RmlC-like cupins"/>
    <property type="match status" value="1"/>
</dbReference>
<protein>
    <submittedName>
        <fullName evidence="3">Cupin domain</fullName>
    </submittedName>
</protein>
<proteinExistence type="predicted"/>
<dbReference type="CDD" id="cd02235">
    <property type="entry name" value="cupin_BLL4011-like"/>
    <property type="match status" value="1"/>
</dbReference>
<evidence type="ECO:0000256" key="1">
    <source>
        <dbReference type="SAM" id="SignalP"/>
    </source>
</evidence>
<dbReference type="PANTHER" id="PTHR38599">
    <property type="entry name" value="CUPIN DOMAIN PROTEIN (AFU_ORTHOLOGUE AFUA_3G13620)"/>
    <property type="match status" value="1"/>
</dbReference>
<reference evidence="3 4" key="1">
    <citation type="submission" date="2018-06" db="EMBL/GenBank/DDBJ databases">
        <title>Genomic Encyclopedia of Type Strains, Phase IV (KMG-IV): sequencing the most valuable type-strain genomes for metagenomic binning, comparative biology and taxonomic classification.</title>
        <authorList>
            <person name="Goeker M."/>
        </authorList>
    </citation>
    <scope>NUCLEOTIDE SEQUENCE [LARGE SCALE GENOMIC DNA]</scope>
    <source>
        <strain evidence="3 4">DSM 24875</strain>
    </source>
</reference>
<dbReference type="Proteomes" id="UP000253529">
    <property type="component" value="Unassembled WGS sequence"/>
</dbReference>
<sequence length="147" mass="15710">MRFRERTNGVTSRTTPMLTRRAFAACALCAAGGFLATAAEAQTPGLRRILMKRTDGPIDGYETLEMRVEFDPGTVVPRHTHPGVESGYVLEGDIELSVEGETPIALRAGEAFQVPTARPHSARTGAAKTVLADTYVVEKGKPLASPA</sequence>
<dbReference type="EMBL" id="QNRK01000032">
    <property type="protein sequence ID" value="RBP06246.1"/>
    <property type="molecule type" value="Genomic_DNA"/>
</dbReference>
<dbReference type="Pfam" id="PF07883">
    <property type="entry name" value="Cupin_2"/>
    <property type="match status" value="1"/>
</dbReference>
<name>A0A366EWF3_9HYPH</name>
<dbReference type="AlphaFoldDB" id="A0A366EWF3"/>
<dbReference type="InterPro" id="IPR013096">
    <property type="entry name" value="Cupin_2"/>
</dbReference>
<organism evidence="3 4">
    <name type="scientific">Roseiarcus fermentans</name>
    <dbReference type="NCBI Taxonomy" id="1473586"/>
    <lineage>
        <taxon>Bacteria</taxon>
        <taxon>Pseudomonadati</taxon>
        <taxon>Pseudomonadota</taxon>
        <taxon>Alphaproteobacteria</taxon>
        <taxon>Hyphomicrobiales</taxon>
        <taxon>Roseiarcaceae</taxon>
        <taxon>Roseiarcus</taxon>
    </lineage>
</organism>